<keyword evidence="3" id="KW-1185">Reference proteome</keyword>
<proteinExistence type="predicted"/>
<dbReference type="AlphaFoldDB" id="A0A1H7J6Q1"/>
<feature type="region of interest" description="Disordered" evidence="1">
    <location>
        <begin position="23"/>
        <end position="44"/>
    </location>
</feature>
<dbReference type="Gene3D" id="3.30.160.170">
    <property type="entry name" value="FlaG-like"/>
    <property type="match status" value="1"/>
</dbReference>
<name>A0A1H7J6Q1_9PROT</name>
<keyword evidence="2" id="KW-0966">Cell projection</keyword>
<dbReference type="Pfam" id="PF03646">
    <property type="entry name" value="FlaG"/>
    <property type="match status" value="1"/>
</dbReference>
<dbReference type="Proteomes" id="UP000198620">
    <property type="component" value="Unassembled WGS sequence"/>
</dbReference>
<organism evidence="2 3">
    <name type="scientific">Nitrosovibrio tenuis</name>
    <dbReference type="NCBI Taxonomy" id="1233"/>
    <lineage>
        <taxon>Bacteria</taxon>
        <taxon>Pseudomonadati</taxon>
        <taxon>Pseudomonadota</taxon>
        <taxon>Betaproteobacteria</taxon>
        <taxon>Nitrosomonadales</taxon>
        <taxon>Nitrosomonadaceae</taxon>
        <taxon>Nitrosovibrio</taxon>
    </lineage>
</organism>
<keyword evidence="2" id="KW-0969">Cilium</keyword>
<dbReference type="EMBL" id="FOBH01000002">
    <property type="protein sequence ID" value="SEK69660.1"/>
    <property type="molecule type" value="Genomic_DNA"/>
</dbReference>
<reference evidence="2 3" key="1">
    <citation type="submission" date="2016-10" db="EMBL/GenBank/DDBJ databases">
        <authorList>
            <person name="de Groot N.N."/>
        </authorList>
    </citation>
    <scope>NUCLEOTIDE SEQUENCE [LARGE SCALE GENOMIC DNA]</scope>
    <source>
        <strain evidence="2 3">Nv1</strain>
    </source>
</reference>
<sequence>MGIEQLGPNTLATVIAVKPQELGLTRAPQDSQKRPGQVPASADVQTIQKAAQEIAQPGGSSLQFNIDAETDRVVVKITDSATGELLRQIPMEEMLALAKSLDQLQGLLLKTKA</sequence>
<dbReference type="PANTHER" id="PTHR37166">
    <property type="entry name" value="PROTEIN FLAG"/>
    <property type="match status" value="1"/>
</dbReference>
<dbReference type="RefSeq" id="WP_177171760.1">
    <property type="nucleotide sequence ID" value="NZ_FOBH01000002.1"/>
</dbReference>
<dbReference type="SUPFAM" id="SSF160214">
    <property type="entry name" value="FlaG-like"/>
    <property type="match status" value="1"/>
</dbReference>
<protein>
    <submittedName>
        <fullName evidence="2">Flagellar protein FlaG</fullName>
    </submittedName>
</protein>
<evidence type="ECO:0000313" key="2">
    <source>
        <dbReference type="EMBL" id="SEK69660.1"/>
    </source>
</evidence>
<dbReference type="InterPro" id="IPR035924">
    <property type="entry name" value="FlaG-like_sf"/>
</dbReference>
<evidence type="ECO:0000256" key="1">
    <source>
        <dbReference type="SAM" id="MobiDB-lite"/>
    </source>
</evidence>
<keyword evidence="2" id="KW-0282">Flagellum</keyword>
<gene>
    <name evidence="2" type="ORF">SAMN05216387_102389</name>
</gene>
<evidence type="ECO:0000313" key="3">
    <source>
        <dbReference type="Proteomes" id="UP000198620"/>
    </source>
</evidence>
<dbReference type="PANTHER" id="PTHR37166:SF1">
    <property type="entry name" value="PROTEIN FLAG"/>
    <property type="match status" value="1"/>
</dbReference>
<dbReference type="STRING" id="1233.SAMN05216387_102389"/>
<accession>A0A1H7J6Q1</accession>
<dbReference type="InterPro" id="IPR005186">
    <property type="entry name" value="FlaG"/>
</dbReference>